<evidence type="ECO:0000313" key="1">
    <source>
        <dbReference type="EMBL" id="MCB5227523.1"/>
    </source>
</evidence>
<evidence type="ECO:0000313" key="2">
    <source>
        <dbReference type="Proteomes" id="UP000633814"/>
    </source>
</evidence>
<keyword evidence="2" id="KW-1185">Reference proteome</keyword>
<proteinExistence type="predicted"/>
<dbReference type="Proteomes" id="UP000633814">
    <property type="component" value="Unassembled WGS sequence"/>
</dbReference>
<sequence length="213" mass="25018">MPEVPEYIDCMKQLKLRLQHIDQLINFTSGEHSAFALESAASQLRKILEIIAFSSIAPCRWLYEKIRFEYDKSDYRDDWNARSILLTMDKIKPDFYPNPFKYSTGLVAERDGKRGRVISPIKNEDYLTRKRFEKLYTRVGKFLHADNPWRADKGLAHFRNDLPKIIAHIKQLLNYHFVQIKSDNSLKLWMVQMGTYDQNPQMLIAEAIDESAS</sequence>
<dbReference type="EMBL" id="JAEINI020000008">
    <property type="protein sequence ID" value="MCB5227523.1"/>
    <property type="molecule type" value="Genomic_DNA"/>
</dbReference>
<dbReference type="RefSeq" id="WP_226751590.1">
    <property type="nucleotide sequence ID" value="NZ_JAEINI020000008.1"/>
</dbReference>
<accession>A0ABS8C5C8</accession>
<protein>
    <submittedName>
        <fullName evidence="1">Uncharacterized protein</fullName>
    </submittedName>
</protein>
<name>A0ABS8C5C8_9ALTE</name>
<reference evidence="1 2" key="1">
    <citation type="submission" date="2021-10" db="EMBL/GenBank/DDBJ databases">
        <title>Alishewanella koreense sp. nov. isolated from seawater of southwestern coast in South Korea and the proposal for the reclassification of Rheinheimera perlucida and Rheinheimera tuosuensis as Arsukibacterium perlucida and Arsukibacterium tuosuensis.</title>
        <authorList>
            <person name="Kim K.H."/>
            <person name="Ruan W."/>
            <person name="Kim K.R."/>
            <person name="Baek J.H."/>
            <person name="Jeon C.O."/>
        </authorList>
    </citation>
    <scope>NUCLEOTIDE SEQUENCE [LARGE SCALE GENOMIC DNA]</scope>
    <source>
        <strain evidence="1 2">16-MA</strain>
    </source>
</reference>
<organism evidence="1 2">
    <name type="scientific">Alishewanella maricola</name>
    <dbReference type="NCBI Taxonomy" id="2795740"/>
    <lineage>
        <taxon>Bacteria</taxon>
        <taxon>Pseudomonadati</taxon>
        <taxon>Pseudomonadota</taxon>
        <taxon>Gammaproteobacteria</taxon>
        <taxon>Alteromonadales</taxon>
        <taxon>Alteromonadaceae</taxon>
        <taxon>Alishewanella</taxon>
    </lineage>
</organism>
<comment type="caution">
    <text evidence="1">The sequence shown here is derived from an EMBL/GenBank/DDBJ whole genome shotgun (WGS) entry which is preliminary data.</text>
</comment>
<gene>
    <name evidence="1" type="ORF">JAO78_011945</name>
</gene>